<dbReference type="SMART" id="SM00382">
    <property type="entry name" value="AAA"/>
    <property type="match status" value="1"/>
</dbReference>
<dbReference type="InterPro" id="IPR042101">
    <property type="entry name" value="SRP54_N_sf"/>
</dbReference>
<dbReference type="InterPro" id="IPR003593">
    <property type="entry name" value="AAA+_ATPase"/>
</dbReference>
<comment type="subcellular location">
    <subcellularLocation>
        <location evidence="9">Cytoplasm</location>
    </subcellularLocation>
    <text evidence="9">The SRP-RNC complex is targeted to the cytoplasmic membrane.</text>
</comment>
<dbReference type="Pfam" id="PF02881">
    <property type="entry name" value="SRP54_N"/>
    <property type="match status" value="1"/>
</dbReference>
<evidence type="ECO:0000256" key="5">
    <source>
        <dbReference type="ARBA" id="ARBA00023134"/>
    </source>
</evidence>
<dbReference type="FunFam" id="3.40.50.300:FF:000022">
    <property type="entry name" value="Signal recognition particle 54 kDa subunit"/>
    <property type="match status" value="1"/>
</dbReference>
<protein>
    <recommendedName>
        <fullName evidence="9">Signal recognition particle protein</fullName>
        <ecNumber evidence="9">3.6.5.4</ecNumber>
    </recommendedName>
    <alternativeName>
        <fullName evidence="9">Fifty-four homolog</fullName>
    </alternativeName>
</protein>
<evidence type="ECO:0000256" key="3">
    <source>
        <dbReference type="ARBA" id="ARBA00022801"/>
    </source>
</evidence>
<comment type="similarity">
    <text evidence="1 9">Belongs to the GTP-binding SRP family. SRP54 subfamily.</text>
</comment>
<keyword evidence="12" id="KW-1185">Reference proteome</keyword>
<dbReference type="GO" id="GO:0048500">
    <property type="term" value="C:signal recognition particle"/>
    <property type="evidence" value="ECO:0007669"/>
    <property type="project" value="UniProtKB-UniRule"/>
</dbReference>
<dbReference type="InterPro" id="IPR004125">
    <property type="entry name" value="Signal_recog_particle_SRP54_M"/>
</dbReference>
<gene>
    <name evidence="9" type="primary">ffh</name>
    <name evidence="11" type="ORF">JCM16775_0091</name>
</gene>
<keyword evidence="4 9" id="KW-0694">RNA-binding</keyword>
<dbReference type="NCBIfam" id="TIGR00959">
    <property type="entry name" value="ffh"/>
    <property type="match status" value="1"/>
</dbReference>
<dbReference type="SMART" id="SM00963">
    <property type="entry name" value="SRP54_N"/>
    <property type="match status" value="1"/>
</dbReference>
<dbReference type="GO" id="GO:0006614">
    <property type="term" value="P:SRP-dependent cotranslational protein targeting to membrane"/>
    <property type="evidence" value="ECO:0007669"/>
    <property type="project" value="InterPro"/>
</dbReference>
<keyword evidence="5 9" id="KW-0342">GTP-binding</keyword>
<dbReference type="GO" id="GO:0008312">
    <property type="term" value="F:7S RNA binding"/>
    <property type="evidence" value="ECO:0007669"/>
    <property type="project" value="InterPro"/>
</dbReference>
<keyword evidence="2 9" id="KW-0547">Nucleotide-binding</keyword>
<feature type="domain" description="SRP54-type proteins GTP-binding" evidence="10">
    <location>
        <begin position="268"/>
        <end position="281"/>
    </location>
</feature>
<dbReference type="HAMAP" id="MF_00306">
    <property type="entry name" value="SRP54"/>
    <property type="match status" value="1"/>
</dbReference>
<proteinExistence type="inferred from homology"/>
<keyword evidence="7 9" id="KW-0687">Ribonucleoprotein</keyword>
<dbReference type="SMART" id="SM00962">
    <property type="entry name" value="SRP54"/>
    <property type="match status" value="1"/>
</dbReference>
<evidence type="ECO:0000256" key="7">
    <source>
        <dbReference type="ARBA" id="ARBA00023274"/>
    </source>
</evidence>
<dbReference type="InterPro" id="IPR036891">
    <property type="entry name" value="Signal_recog_part_SRP54_M_sf"/>
</dbReference>
<comment type="function">
    <text evidence="9">Involved in targeting and insertion of nascent membrane proteins into the cytoplasmic membrane. Binds to the hydrophobic signal sequence of the ribosome-nascent chain (RNC) as it emerges from the ribosomes. The SRP-RNC complex is then targeted to the cytoplasmic membrane where it interacts with the SRP receptor FtsY.</text>
</comment>
<evidence type="ECO:0000256" key="1">
    <source>
        <dbReference type="ARBA" id="ARBA00005450"/>
    </source>
</evidence>
<keyword evidence="6 9" id="KW-0733">Signal recognition particle</keyword>
<evidence type="ECO:0000256" key="2">
    <source>
        <dbReference type="ARBA" id="ARBA00022741"/>
    </source>
</evidence>
<dbReference type="AlphaFoldDB" id="A0A510JE93"/>
<comment type="domain">
    <text evidence="9">Composed of three domains: the N-terminal N domain, which is responsible for interactions with the ribosome, the central G domain, which binds GTP, and the C-terminal M domain, which binds the RNA and the signal sequence of the RNC.</text>
</comment>
<evidence type="ECO:0000313" key="12">
    <source>
        <dbReference type="Proteomes" id="UP000321892"/>
    </source>
</evidence>
<dbReference type="PANTHER" id="PTHR11564">
    <property type="entry name" value="SIGNAL RECOGNITION PARTICLE 54K PROTEIN SRP54"/>
    <property type="match status" value="1"/>
</dbReference>
<feature type="binding site" evidence="9">
    <location>
        <begin position="107"/>
        <end position="114"/>
    </location>
    <ligand>
        <name>GTP</name>
        <dbReference type="ChEBI" id="CHEBI:37565"/>
    </ligand>
</feature>
<dbReference type="GO" id="GO:0003924">
    <property type="term" value="F:GTPase activity"/>
    <property type="evidence" value="ECO:0007669"/>
    <property type="project" value="UniProtKB-UniRule"/>
</dbReference>
<comment type="catalytic activity">
    <reaction evidence="8 9">
        <text>GTP + H2O = GDP + phosphate + H(+)</text>
        <dbReference type="Rhea" id="RHEA:19669"/>
        <dbReference type="ChEBI" id="CHEBI:15377"/>
        <dbReference type="ChEBI" id="CHEBI:15378"/>
        <dbReference type="ChEBI" id="CHEBI:37565"/>
        <dbReference type="ChEBI" id="CHEBI:43474"/>
        <dbReference type="ChEBI" id="CHEBI:58189"/>
        <dbReference type="EC" id="3.6.5.4"/>
    </reaction>
</comment>
<evidence type="ECO:0000256" key="6">
    <source>
        <dbReference type="ARBA" id="ARBA00023135"/>
    </source>
</evidence>
<dbReference type="InterPro" id="IPR022941">
    <property type="entry name" value="SRP54"/>
</dbReference>
<dbReference type="PANTHER" id="PTHR11564:SF5">
    <property type="entry name" value="SIGNAL RECOGNITION PARTICLE SUBUNIT SRP54"/>
    <property type="match status" value="1"/>
</dbReference>
<comment type="subunit">
    <text evidence="9">Part of the signal recognition particle protein translocation system, which is composed of SRP and FtsY.</text>
</comment>
<dbReference type="InterPro" id="IPR027417">
    <property type="entry name" value="P-loop_NTPase"/>
</dbReference>
<dbReference type="InterPro" id="IPR004780">
    <property type="entry name" value="SRP"/>
</dbReference>
<evidence type="ECO:0000256" key="8">
    <source>
        <dbReference type="ARBA" id="ARBA00048027"/>
    </source>
</evidence>
<evidence type="ECO:0000259" key="10">
    <source>
        <dbReference type="PROSITE" id="PS00300"/>
    </source>
</evidence>
<evidence type="ECO:0000256" key="9">
    <source>
        <dbReference type="HAMAP-Rule" id="MF_00306"/>
    </source>
</evidence>
<accession>A0A510JE93</accession>
<organism evidence="11 12">
    <name type="scientific">Leptotrichia hofstadii</name>
    <dbReference type="NCBI Taxonomy" id="157688"/>
    <lineage>
        <taxon>Bacteria</taxon>
        <taxon>Fusobacteriati</taxon>
        <taxon>Fusobacteriota</taxon>
        <taxon>Fusobacteriia</taxon>
        <taxon>Fusobacteriales</taxon>
        <taxon>Leptotrichiaceae</taxon>
        <taxon>Leptotrichia</taxon>
    </lineage>
</organism>
<keyword evidence="3 9" id="KW-0378">Hydrolase</keyword>
<evidence type="ECO:0000256" key="4">
    <source>
        <dbReference type="ARBA" id="ARBA00022884"/>
    </source>
</evidence>
<keyword evidence="9" id="KW-0963">Cytoplasm</keyword>
<dbReference type="Pfam" id="PF02978">
    <property type="entry name" value="SRP_SPB"/>
    <property type="match status" value="1"/>
</dbReference>
<dbReference type="InterPro" id="IPR000897">
    <property type="entry name" value="SRP54_GTPase_dom"/>
</dbReference>
<dbReference type="InterPro" id="IPR013822">
    <property type="entry name" value="Signal_recog_particl_SRP54_hlx"/>
</dbReference>
<dbReference type="RefSeq" id="WP_026745450.1">
    <property type="nucleotide sequence ID" value="NZ_AP019823.1"/>
</dbReference>
<dbReference type="Gene3D" id="1.10.260.30">
    <property type="entry name" value="Signal recognition particle, SRP54 subunit, M-domain"/>
    <property type="match status" value="1"/>
</dbReference>
<evidence type="ECO:0000313" key="11">
    <source>
        <dbReference type="EMBL" id="BBM37416.1"/>
    </source>
</evidence>
<feature type="binding site" evidence="9">
    <location>
        <begin position="189"/>
        <end position="193"/>
    </location>
    <ligand>
        <name>GTP</name>
        <dbReference type="ChEBI" id="CHEBI:37565"/>
    </ligand>
</feature>
<dbReference type="CDD" id="cd18539">
    <property type="entry name" value="SRP_G"/>
    <property type="match status" value="1"/>
</dbReference>
<dbReference type="KEGG" id="lhf:JCM16775_0091"/>
<dbReference type="EC" id="3.6.5.4" evidence="9"/>
<dbReference type="EMBL" id="AP019823">
    <property type="protein sequence ID" value="BBM37416.1"/>
    <property type="molecule type" value="Genomic_DNA"/>
</dbReference>
<dbReference type="PROSITE" id="PS00300">
    <property type="entry name" value="SRP54"/>
    <property type="match status" value="1"/>
</dbReference>
<dbReference type="Pfam" id="PF00448">
    <property type="entry name" value="SRP54"/>
    <property type="match status" value="1"/>
</dbReference>
<sequence length="446" mass="49278">MFNNLGDRFKDIFKKVSGQGKLTENNMKDALREVRLALLEADVNYSVAKNFVAKIREKALGEQVISGVNPTQQFIKIVNDELVEVLGGSNVSIAKADKNPTVVMLSGLQGAGKTTFSGKLAKHLKSKGEKPFLIGADVYRPAAKKQLKVLGEQVKVPVFTIDESTDALEIVKQGIEASKTEHATYVIIDTAGRLHIDEQLMSELQDIKDSFNPNEILLVVDGMTGQDAVNVAKEFNEQLDITGVVLTKLDGDTRGGAALSVKEVAGKPIKFISEGEKLDDIAPFHPDRLASRILGMGDVVSLVEKAQEAIDEKEAKKMEEKFRKNQFDFEDFLKQFKMIRKMGSIAGIMKMIPGVDTSMIDMGMAEKEMKKVEAIIFSMTVQERRDPKLLKNGSRKMRIAKGSGVQVNDVNKLIKQFEQMKQMMKMFNSGGIPGFGGGGFMRGRRR</sequence>
<dbReference type="GO" id="GO:0005525">
    <property type="term" value="F:GTP binding"/>
    <property type="evidence" value="ECO:0007669"/>
    <property type="project" value="UniProtKB-UniRule"/>
</dbReference>
<name>A0A510JE93_9FUSO</name>
<dbReference type="SUPFAM" id="SSF47446">
    <property type="entry name" value="Signal peptide-binding domain"/>
    <property type="match status" value="1"/>
</dbReference>
<reference evidence="11 12" key="1">
    <citation type="submission" date="2019-07" db="EMBL/GenBank/DDBJ databases">
        <title>Complete Genome Sequence of Leptotrichia hofstadii Strain JCM16775.</title>
        <authorList>
            <person name="Watanabe S."/>
            <person name="Cui L."/>
        </authorList>
    </citation>
    <scope>NUCLEOTIDE SEQUENCE [LARGE SCALE GENOMIC DNA]</scope>
    <source>
        <strain evidence="11 12">JCM16775</strain>
    </source>
</reference>
<dbReference type="Gene3D" id="1.20.120.140">
    <property type="entry name" value="Signal recognition particle SRP54, nucleotide-binding domain"/>
    <property type="match status" value="1"/>
</dbReference>
<dbReference type="Proteomes" id="UP000321892">
    <property type="component" value="Chromosome"/>
</dbReference>
<dbReference type="Gene3D" id="3.40.50.300">
    <property type="entry name" value="P-loop containing nucleotide triphosphate hydrolases"/>
    <property type="match status" value="1"/>
</dbReference>
<dbReference type="OrthoDB" id="9804720at2"/>
<dbReference type="SUPFAM" id="SSF52540">
    <property type="entry name" value="P-loop containing nucleoside triphosphate hydrolases"/>
    <property type="match status" value="1"/>
</dbReference>
<feature type="binding site" evidence="9">
    <location>
        <begin position="247"/>
        <end position="250"/>
    </location>
    <ligand>
        <name>GTP</name>
        <dbReference type="ChEBI" id="CHEBI:37565"/>
    </ligand>
</feature>